<reference evidence="15" key="1">
    <citation type="submission" date="2016-04" db="UniProtKB">
        <authorList>
            <consortium name="WormBaseParasite"/>
        </authorList>
    </citation>
    <scope>IDENTIFICATION</scope>
</reference>
<dbReference type="GO" id="GO:0005829">
    <property type="term" value="C:cytosol"/>
    <property type="evidence" value="ECO:0007669"/>
    <property type="project" value="UniProtKB-ARBA"/>
</dbReference>
<dbReference type="PANTHER" id="PTHR19308">
    <property type="entry name" value="PHOSPHATIDYLCHOLINE TRANSFER PROTEIN"/>
    <property type="match status" value="1"/>
</dbReference>
<keyword evidence="14" id="KW-1185">Reference proteome</keyword>
<name>A0A158QKX5_HAEPC</name>
<dbReference type="InterPro" id="IPR023393">
    <property type="entry name" value="START-like_dom_sf"/>
</dbReference>
<evidence type="ECO:0000256" key="8">
    <source>
        <dbReference type="ARBA" id="ARBA00063535"/>
    </source>
</evidence>
<dbReference type="InterPro" id="IPR051213">
    <property type="entry name" value="START_lipid_transfer"/>
</dbReference>
<evidence type="ECO:0000313" key="14">
    <source>
        <dbReference type="Proteomes" id="UP000268014"/>
    </source>
</evidence>
<comment type="subunit">
    <text evidence="8">Interacts with ACOT13/THEM2.</text>
</comment>
<keyword evidence="2" id="KW-0813">Transport</keyword>
<dbReference type="Gene3D" id="3.30.450.30">
    <property type="entry name" value="Dynein light chain 2a, cytoplasmic"/>
    <property type="match status" value="1"/>
</dbReference>
<evidence type="ECO:0000256" key="10">
    <source>
        <dbReference type="ARBA" id="ARBA00077188"/>
    </source>
</evidence>
<keyword evidence="5" id="KW-0007">Acetylation</keyword>
<dbReference type="Proteomes" id="UP000268014">
    <property type="component" value="Unassembled WGS sequence"/>
</dbReference>
<keyword evidence="6" id="KW-0445">Lipid transport</keyword>
<evidence type="ECO:0000256" key="7">
    <source>
        <dbReference type="ARBA" id="ARBA00023121"/>
    </source>
</evidence>
<dbReference type="SMART" id="SM00234">
    <property type="entry name" value="START"/>
    <property type="match status" value="1"/>
</dbReference>
<keyword evidence="4" id="KW-0597">Phosphoprotein</keyword>
<dbReference type="InterPro" id="IPR002913">
    <property type="entry name" value="START_lipid-bd_dom"/>
</dbReference>
<evidence type="ECO:0000256" key="9">
    <source>
        <dbReference type="ARBA" id="ARBA00069061"/>
    </source>
</evidence>
<dbReference type="STRING" id="6290.A0A158QKX5"/>
<evidence type="ECO:0000256" key="6">
    <source>
        <dbReference type="ARBA" id="ARBA00023055"/>
    </source>
</evidence>
<reference evidence="13 14" key="2">
    <citation type="submission" date="2018-11" db="EMBL/GenBank/DDBJ databases">
        <authorList>
            <consortium name="Pathogen Informatics"/>
        </authorList>
    </citation>
    <scope>NUCLEOTIDE SEQUENCE [LARGE SCALE GENOMIC DNA]</scope>
    <source>
        <strain evidence="13 14">MHpl1</strain>
    </source>
</reference>
<dbReference type="FunFam" id="3.30.530.20:FF:000017">
    <property type="entry name" value="Phosphatidylcholine transfer protein, putative"/>
    <property type="match status" value="1"/>
</dbReference>
<accession>A0A158QKX5</accession>
<dbReference type="InterPro" id="IPR015019">
    <property type="entry name" value="LAMTOR3"/>
</dbReference>
<protein>
    <recommendedName>
        <fullName evidence="9">Phosphatidylcholine transfer protein</fullName>
    </recommendedName>
    <alternativeName>
        <fullName evidence="11">START domain-containing protein 2</fullName>
    </alternativeName>
    <alternativeName>
        <fullName evidence="10">StAR-related lipid transfer protein 2</fullName>
    </alternativeName>
</protein>
<dbReference type="AlphaFoldDB" id="A0A158QKX5"/>
<evidence type="ECO:0000259" key="12">
    <source>
        <dbReference type="PROSITE" id="PS50848"/>
    </source>
</evidence>
<sequence length="443" mass="51347">MEIAKSLRRILESIPGVSTIFLTDRDGVIVLSVGEELRSRASLISSLQATQDQTGKLLLGPHISSVFFYESSQLVILNATPLMAFIVASPSASTGSILKLREKLEPLLQFVNRSLLCRRLCQGTHGVRLHQQYYKHGRRWGDRRILLAFVSAAGFSFAEHGIPDERYDNKAYLHKEFEHESDSADGWETLVEEEDLKVYRRLVPGKYVIYEYKCVGSYYDISPNYFLDVQNELAFRKEWDSNVLRLELLKEEDEHELIRWVQKYPYPLYPREYVYARRTWVSEDSHTIIVDSELVPGSSKNVRVAKYRSRMAVRSHKEFDDHGLDFVLTYFDNPEANIPRYVYNWMVNHGGPYFLQQVHEAALEAERSGRKLSWTSDRIEKYRHNVLRRTEEETSDVILLEETVKDEADESELVDLETPPSKPRKFSFTSLDTNLPAEAYVSA</sequence>
<gene>
    <name evidence="13" type="ORF">HPLM_LOCUS5393</name>
</gene>
<keyword evidence="7" id="KW-0446">Lipid-binding</keyword>
<dbReference type="SUPFAM" id="SSF55961">
    <property type="entry name" value="Bet v1-like"/>
    <property type="match status" value="1"/>
</dbReference>
<evidence type="ECO:0000256" key="2">
    <source>
        <dbReference type="ARBA" id="ARBA00022448"/>
    </source>
</evidence>
<organism evidence="15">
    <name type="scientific">Haemonchus placei</name>
    <name type="common">Barber's pole worm</name>
    <dbReference type="NCBI Taxonomy" id="6290"/>
    <lineage>
        <taxon>Eukaryota</taxon>
        <taxon>Metazoa</taxon>
        <taxon>Ecdysozoa</taxon>
        <taxon>Nematoda</taxon>
        <taxon>Chromadorea</taxon>
        <taxon>Rhabditida</taxon>
        <taxon>Rhabditina</taxon>
        <taxon>Rhabditomorpha</taxon>
        <taxon>Strongyloidea</taxon>
        <taxon>Trichostrongylidae</taxon>
        <taxon>Haemonchus</taxon>
    </lineage>
</organism>
<dbReference type="PROSITE" id="PS50848">
    <property type="entry name" value="START"/>
    <property type="match status" value="1"/>
</dbReference>
<feature type="domain" description="START" evidence="12">
    <location>
        <begin position="185"/>
        <end position="367"/>
    </location>
</feature>
<evidence type="ECO:0000313" key="13">
    <source>
        <dbReference type="EMBL" id="VDO25835.1"/>
    </source>
</evidence>
<evidence type="ECO:0000256" key="11">
    <source>
        <dbReference type="ARBA" id="ARBA00079049"/>
    </source>
</evidence>
<comment type="subcellular location">
    <subcellularLocation>
        <location evidence="1">Cytoplasm</location>
    </subcellularLocation>
</comment>
<dbReference type="GO" id="GO:0032006">
    <property type="term" value="P:regulation of TOR signaling"/>
    <property type="evidence" value="ECO:0007669"/>
    <property type="project" value="InterPro"/>
</dbReference>
<dbReference type="OMA" id="PMYPREY"/>
<dbReference type="Pfam" id="PF08923">
    <property type="entry name" value="MAPKK1_Int"/>
    <property type="match status" value="1"/>
</dbReference>
<proteinExistence type="predicted"/>
<evidence type="ECO:0000256" key="4">
    <source>
        <dbReference type="ARBA" id="ARBA00022553"/>
    </source>
</evidence>
<dbReference type="EMBL" id="UZAF01016330">
    <property type="protein sequence ID" value="VDO25835.1"/>
    <property type="molecule type" value="Genomic_DNA"/>
</dbReference>
<dbReference type="OrthoDB" id="1295045at2759"/>
<evidence type="ECO:0000256" key="3">
    <source>
        <dbReference type="ARBA" id="ARBA00022490"/>
    </source>
</evidence>
<keyword evidence="3" id="KW-0963">Cytoplasm</keyword>
<dbReference type="Pfam" id="PF01852">
    <property type="entry name" value="START"/>
    <property type="match status" value="1"/>
</dbReference>
<evidence type="ECO:0000256" key="5">
    <source>
        <dbReference type="ARBA" id="ARBA00022990"/>
    </source>
</evidence>
<dbReference type="SUPFAM" id="SSF103196">
    <property type="entry name" value="Roadblock/LC7 domain"/>
    <property type="match status" value="1"/>
</dbReference>
<dbReference type="SMART" id="SM01278">
    <property type="entry name" value="MAPKK1_Int"/>
    <property type="match status" value="1"/>
</dbReference>
<dbReference type="GO" id="GO:0008289">
    <property type="term" value="F:lipid binding"/>
    <property type="evidence" value="ECO:0007669"/>
    <property type="project" value="UniProtKB-KW"/>
</dbReference>
<dbReference type="PANTHER" id="PTHR19308:SF8">
    <property type="entry name" value="STAR-RELATED LIPID TRANSFER PROTEIN 7, MITOCHONDRIAL"/>
    <property type="match status" value="1"/>
</dbReference>
<dbReference type="GO" id="GO:0006869">
    <property type="term" value="P:lipid transport"/>
    <property type="evidence" value="ECO:0007669"/>
    <property type="project" value="UniProtKB-KW"/>
</dbReference>
<evidence type="ECO:0000256" key="1">
    <source>
        <dbReference type="ARBA" id="ARBA00004496"/>
    </source>
</evidence>
<evidence type="ECO:0000313" key="15">
    <source>
        <dbReference type="WBParaSite" id="HPLM_0000540101-mRNA-1"/>
    </source>
</evidence>
<dbReference type="WBParaSite" id="HPLM_0000540101-mRNA-1">
    <property type="protein sequence ID" value="HPLM_0000540101-mRNA-1"/>
    <property type="gene ID" value="HPLM_0000540101"/>
</dbReference>
<dbReference type="Gene3D" id="3.30.530.20">
    <property type="match status" value="1"/>
</dbReference>